<comment type="caution">
    <text evidence="6">The sequence shown here is derived from an EMBL/GenBank/DDBJ whole genome shotgun (WGS) entry which is preliminary data.</text>
</comment>
<evidence type="ECO:0000259" key="5">
    <source>
        <dbReference type="Pfam" id="PF00535"/>
    </source>
</evidence>
<dbReference type="RefSeq" id="WP_152976599.1">
    <property type="nucleotide sequence ID" value="NZ_LGKP01000015.1"/>
</dbReference>
<dbReference type="GO" id="GO:0016757">
    <property type="term" value="F:glycosyltransferase activity"/>
    <property type="evidence" value="ECO:0007669"/>
    <property type="project" value="UniProtKB-KW"/>
</dbReference>
<dbReference type="Pfam" id="PF00535">
    <property type="entry name" value="Glycos_transf_2"/>
    <property type="match status" value="1"/>
</dbReference>
<proteinExistence type="inferred from homology"/>
<evidence type="ECO:0000256" key="3">
    <source>
        <dbReference type="ARBA" id="ARBA00022676"/>
    </source>
</evidence>
<evidence type="ECO:0000256" key="2">
    <source>
        <dbReference type="ARBA" id="ARBA00006739"/>
    </source>
</evidence>
<organism evidence="6 7">
    <name type="scientific">Herpetosiphon geysericola</name>
    <dbReference type="NCBI Taxonomy" id="70996"/>
    <lineage>
        <taxon>Bacteria</taxon>
        <taxon>Bacillati</taxon>
        <taxon>Chloroflexota</taxon>
        <taxon>Chloroflexia</taxon>
        <taxon>Herpetosiphonales</taxon>
        <taxon>Herpetosiphonaceae</taxon>
        <taxon>Herpetosiphon</taxon>
    </lineage>
</organism>
<dbReference type="InterPro" id="IPR001173">
    <property type="entry name" value="Glyco_trans_2-like"/>
</dbReference>
<comment type="pathway">
    <text evidence="1">Cell wall biogenesis; cell wall polysaccharide biosynthesis.</text>
</comment>
<dbReference type="InterPro" id="IPR029044">
    <property type="entry name" value="Nucleotide-diphossugar_trans"/>
</dbReference>
<evidence type="ECO:0000256" key="1">
    <source>
        <dbReference type="ARBA" id="ARBA00004776"/>
    </source>
</evidence>
<comment type="similarity">
    <text evidence="2">Belongs to the glycosyltransferase 2 family.</text>
</comment>
<dbReference type="EMBL" id="LGKP01000015">
    <property type="protein sequence ID" value="KPL88936.1"/>
    <property type="molecule type" value="Genomic_DNA"/>
</dbReference>
<dbReference type="PANTHER" id="PTHR43179:SF12">
    <property type="entry name" value="GALACTOFURANOSYLTRANSFERASE GLFT2"/>
    <property type="match status" value="1"/>
</dbReference>
<dbReference type="Gene3D" id="3.90.550.10">
    <property type="entry name" value="Spore Coat Polysaccharide Biosynthesis Protein SpsA, Chain A"/>
    <property type="match status" value="1"/>
</dbReference>
<feature type="domain" description="Glycosyltransferase 2-like" evidence="5">
    <location>
        <begin position="4"/>
        <end position="172"/>
    </location>
</feature>
<keyword evidence="4" id="KW-0808">Transferase</keyword>
<sequence>MKCSVIILNWNGRALLADCLNALLPQCDASIEVLVVDNGSHDGSAAWLHQHYPQVRLLALPKNRGFSGGVNVGLHVARGDVLLLLNNDAIVEPNFIAAILAPFEQQPTLAASAGVLTFAHQPTIIASAGIQLYRDGVATDAGLLQPVAQLAQQPYLIWGGSGGAVAYRRAALADVGIFDEGYFAYLEDVDLAWRLQLREWQTMLAPQAVVRHIYSATGGEGSPFKDWLIARNRWRAILRCWPTPLLARDLALMLAYDGLACAQALVRRRWTTITGRLYGLRQWPQLRQQRQAIQARRTASINELDRWIQPARSPLAIWRENQALARLIKQR</sequence>
<reference evidence="6 7" key="1">
    <citation type="submission" date="2015-07" db="EMBL/GenBank/DDBJ databases">
        <title>Whole genome sequence of Herpetosiphon geysericola DSM 7119.</title>
        <authorList>
            <person name="Hemp J."/>
            <person name="Ward L.M."/>
            <person name="Pace L.A."/>
            <person name="Fischer W.W."/>
        </authorList>
    </citation>
    <scope>NUCLEOTIDE SEQUENCE [LARGE SCALE GENOMIC DNA]</scope>
    <source>
        <strain evidence="6 7">DSM 7119</strain>
    </source>
</reference>
<evidence type="ECO:0000313" key="7">
    <source>
        <dbReference type="Proteomes" id="UP000050277"/>
    </source>
</evidence>
<dbReference type="STRING" id="70996.SE18_09765"/>
<dbReference type="OrthoDB" id="9771846at2"/>
<protein>
    <recommendedName>
        <fullName evidence="5">Glycosyltransferase 2-like domain-containing protein</fullName>
    </recommendedName>
</protein>
<evidence type="ECO:0000313" key="6">
    <source>
        <dbReference type="EMBL" id="KPL88936.1"/>
    </source>
</evidence>
<dbReference type="Proteomes" id="UP000050277">
    <property type="component" value="Unassembled WGS sequence"/>
</dbReference>
<gene>
    <name evidence="6" type="ORF">SE18_09765</name>
</gene>
<keyword evidence="3" id="KW-0328">Glycosyltransferase</keyword>
<dbReference type="PANTHER" id="PTHR43179">
    <property type="entry name" value="RHAMNOSYLTRANSFERASE WBBL"/>
    <property type="match status" value="1"/>
</dbReference>
<accession>A0A0P6Y7Z1</accession>
<evidence type="ECO:0000256" key="4">
    <source>
        <dbReference type="ARBA" id="ARBA00022679"/>
    </source>
</evidence>
<keyword evidence="7" id="KW-1185">Reference proteome</keyword>
<dbReference type="AlphaFoldDB" id="A0A0P6Y7Z1"/>
<name>A0A0P6Y7Z1_9CHLR</name>
<dbReference type="CDD" id="cd04186">
    <property type="entry name" value="GT_2_like_c"/>
    <property type="match status" value="1"/>
</dbReference>
<dbReference type="SUPFAM" id="SSF53448">
    <property type="entry name" value="Nucleotide-diphospho-sugar transferases"/>
    <property type="match status" value="1"/>
</dbReference>